<sequence>MNKFDISPISSDDEWDSKHPTNVRARELERISHLSRQANSGYWKTNMIHGGMPNSFGVRTPRLRPGYHFLPQTQHTRRFQEEVDDEEDEFITEFRHHEGHSHPSSEEVSEGDTDEEDIYDYSPPFIRRGPPNLHVWPSKPSPTYSVIESPRPTEKPIPKIWLPPGYVRKKSTIVSRGRTGSLVHPFETTSVNARPVRSRSQDTFRSWMSPRPSLFRGVQEETFDSAEPSMTQRRDSWSVDITHQLQSLYQLLRSLEHLDMTNEIGPDWKTESFSRIRGNSSEVFLLKMNNGNSVAIKRLNIADFKRNGLRASKLIAEELGHWSKLSHPNVLPLQGFVVELIDEMLYPSLVTELQGHGSLIQYSLNFQNFDKYCMVEGICAGLDFLHQNNIVHGNLKATNVMVSEKGSPLLIDFGIAQLITPEQIVHYRTVKLAPTKPSDLWALGMTCLELLTKDVPYANLRIDLNVYLAIYNGRLPDKPLGFDNWEGSDKALLEFCKQCWVKDPLGRPTASQLLRNVKRVRILQLLPYFNRTIYNY</sequence>
<dbReference type="EMBL" id="NBII01000005">
    <property type="protein sequence ID" value="PAV19162.1"/>
    <property type="molecule type" value="Genomic_DNA"/>
</dbReference>
<feature type="compositionally biased region" description="Basic and acidic residues" evidence="1">
    <location>
        <begin position="94"/>
        <end position="105"/>
    </location>
</feature>
<dbReference type="PROSITE" id="PS50011">
    <property type="entry name" value="PROTEIN_KINASE_DOM"/>
    <property type="match status" value="1"/>
</dbReference>
<accession>A0A286UHT7</accession>
<dbReference type="Proteomes" id="UP000217199">
    <property type="component" value="Unassembled WGS sequence"/>
</dbReference>
<keyword evidence="3" id="KW-0418">Kinase</keyword>
<dbReference type="GO" id="GO:0004674">
    <property type="term" value="F:protein serine/threonine kinase activity"/>
    <property type="evidence" value="ECO:0007669"/>
    <property type="project" value="TreeGrafter"/>
</dbReference>
<comment type="caution">
    <text evidence="3">The sequence shown here is derived from an EMBL/GenBank/DDBJ whole genome shotgun (WGS) entry which is preliminary data.</text>
</comment>
<dbReference type="PANTHER" id="PTHR44329">
    <property type="entry name" value="SERINE/THREONINE-PROTEIN KINASE TNNI3K-RELATED"/>
    <property type="match status" value="1"/>
</dbReference>
<feature type="region of interest" description="Disordered" evidence="1">
    <location>
        <begin position="94"/>
        <end position="114"/>
    </location>
</feature>
<dbReference type="AlphaFoldDB" id="A0A286UHT7"/>
<dbReference type="SUPFAM" id="SSF56112">
    <property type="entry name" value="Protein kinase-like (PK-like)"/>
    <property type="match status" value="1"/>
</dbReference>
<evidence type="ECO:0000256" key="1">
    <source>
        <dbReference type="SAM" id="MobiDB-lite"/>
    </source>
</evidence>
<evidence type="ECO:0000313" key="3">
    <source>
        <dbReference type="EMBL" id="PAV19162.1"/>
    </source>
</evidence>
<dbReference type="InterPro" id="IPR000719">
    <property type="entry name" value="Prot_kinase_dom"/>
</dbReference>
<protein>
    <submittedName>
        <fullName evidence="3">Kinase</fullName>
    </submittedName>
</protein>
<dbReference type="Gene3D" id="1.10.510.10">
    <property type="entry name" value="Transferase(Phosphotransferase) domain 1"/>
    <property type="match status" value="1"/>
</dbReference>
<feature type="domain" description="Protein kinase" evidence="2">
    <location>
        <begin position="269"/>
        <end position="529"/>
    </location>
</feature>
<proteinExistence type="predicted"/>
<dbReference type="GO" id="GO:0005524">
    <property type="term" value="F:ATP binding"/>
    <property type="evidence" value="ECO:0007669"/>
    <property type="project" value="InterPro"/>
</dbReference>
<dbReference type="Pfam" id="PF00069">
    <property type="entry name" value="Pkinase"/>
    <property type="match status" value="1"/>
</dbReference>
<keyword evidence="3" id="KW-0808">Transferase</keyword>
<keyword evidence="4" id="KW-1185">Reference proteome</keyword>
<dbReference type="InterPro" id="IPR011009">
    <property type="entry name" value="Kinase-like_dom_sf"/>
</dbReference>
<reference evidence="3 4" key="1">
    <citation type="journal article" date="2017" name="Mol. Ecol.">
        <title>Comparative and population genomic landscape of Phellinus noxius: A hypervariable fungus causing root rot in trees.</title>
        <authorList>
            <person name="Chung C.L."/>
            <person name="Lee T.J."/>
            <person name="Akiba M."/>
            <person name="Lee H.H."/>
            <person name="Kuo T.H."/>
            <person name="Liu D."/>
            <person name="Ke H.M."/>
            <person name="Yokoi T."/>
            <person name="Roa M.B."/>
            <person name="Lu M.J."/>
            <person name="Chang Y.Y."/>
            <person name="Ann P.J."/>
            <person name="Tsai J.N."/>
            <person name="Chen C.Y."/>
            <person name="Tzean S.S."/>
            <person name="Ota Y."/>
            <person name="Hattori T."/>
            <person name="Sahashi N."/>
            <person name="Liou R.F."/>
            <person name="Kikuchi T."/>
            <person name="Tsai I.J."/>
        </authorList>
    </citation>
    <scope>NUCLEOTIDE SEQUENCE [LARGE SCALE GENOMIC DNA]</scope>
    <source>
        <strain evidence="3 4">FFPRI411160</strain>
    </source>
</reference>
<dbReference type="OrthoDB" id="346907at2759"/>
<evidence type="ECO:0000313" key="4">
    <source>
        <dbReference type="Proteomes" id="UP000217199"/>
    </source>
</evidence>
<organism evidence="3 4">
    <name type="scientific">Pyrrhoderma noxium</name>
    <dbReference type="NCBI Taxonomy" id="2282107"/>
    <lineage>
        <taxon>Eukaryota</taxon>
        <taxon>Fungi</taxon>
        <taxon>Dikarya</taxon>
        <taxon>Basidiomycota</taxon>
        <taxon>Agaricomycotina</taxon>
        <taxon>Agaricomycetes</taxon>
        <taxon>Hymenochaetales</taxon>
        <taxon>Hymenochaetaceae</taxon>
        <taxon>Pyrrhoderma</taxon>
    </lineage>
</organism>
<gene>
    <name evidence="3" type="ORF">PNOK_0600600</name>
</gene>
<dbReference type="STRING" id="2282107.A0A286UHT7"/>
<evidence type="ECO:0000259" key="2">
    <source>
        <dbReference type="PROSITE" id="PS50011"/>
    </source>
</evidence>
<dbReference type="InParanoid" id="A0A286UHT7"/>
<name>A0A286UHT7_9AGAM</name>
<feature type="region of interest" description="Disordered" evidence="1">
    <location>
        <begin position="1"/>
        <end position="21"/>
    </location>
</feature>
<dbReference type="InterPro" id="IPR051681">
    <property type="entry name" value="Ser/Thr_Kinases-Pseudokinases"/>
</dbReference>